<dbReference type="AlphaFoldDB" id="A0A7J7KB87"/>
<sequence length="107" mass="11472">MCPDEGLCAHALPSNPSNNGEGSRVQDGQSEELERPEGQSGSRVVHSDRLEGHDLNGHVNNQPNTEENTGIAGDSTPSVGETTYTPVDDDPESDEIIASILDYFHNL</sequence>
<comment type="caution">
    <text evidence="2">The sequence shown here is derived from an EMBL/GenBank/DDBJ whole genome shotgun (WGS) entry which is preliminary data.</text>
</comment>
<keyword evidence="3" id="KW-1185">Reference proteome</keyword>
<dbReference type="EMBL" id="VXIV02000918">
    <property type="protein sequence ID" value="KAF6035194.1"/>
    <property type="molecule type" value="Genomic_DNA"/>
</dbReference>
<evidence type="ECO:0000313" key="3">
    <source>
        <dbReference type="Proteomes" id="UP000593567"/>
    </source>
</evidence>
<name>A0A7J7KB87_BUGNE</name>
<organism evidence="2 3">
    <name type="scientific">Bugula neritina</name>
    <name type="common">Brown bryozoan</name>
    <name type="synonym">Sertularia neritina</name>
    <dbReference type="NCBI Taxonomy" id="10212"/>
    <lineage>
        <taxon>Eukaryota</taxon>
        <taxon>Metazoa</taxon>
        <taxon>Spiralia</taxon>
        <taxon>Lophotrochozoa</taxon>
        <taxon>Bryozoa</taxon>
        <taxon>Gymnolaemata</taxon>
        <taxon>Cheilostomatida</taxon>
        <taxon>Flustrina</taxon>
        <taxon>Buguloidea</taxon>
        <taxon>Bugulidae</taxon>
        <taxon>Bugula</taxon>
    </lineage>
</organism>
<reference evidence="2" key="1">
    <citation type="submission" date="2020-06" db="EMBL/GenBank/DDBJ databases">
        <title>Draft genome of Bugula neritina, a colonial animal packing powerful symbionts and potential medicines.</title>
        <authorList>
            <person name="Rayko M."/>
        </authorList>
    </citation>
    <scope>NUCLEOTIDE SEQUENCE [LARGE SCALE GENOMIC DNA]</scope>
    <source>
        <strain evidence="2">Kwan_BN1</strain>
    </source>
</reference>
<feature type="compositionally biased region" description="Basic and acidic residues" evidence="1">
    <location>
        <begin position="45"/>
        <end position="56"/>
    </location>
</feature>
<proteinExistence type="predicted"/>
<accession>A0A7J7KB87</accession>
<gene>
    <name evidence="2" type="ORF">EB796_006496</name>
</gene>
<evidence type="ECO:0000256" key="1">
    <source>
        <dbReference type="SAM" id="MobiDB-lite"/>
    </source>
</evidence>
<feature type="region of interest" description="Disordered" evidence="1">
    <location>
        <begin position="1"/>
        <end position="93"/>
    </location>
</feature>
<protein>
    <submittedName>
        <fullName evidence="2">Uncharacterized protein</fullName>
    </submittedName>
</protein>
<dbReference type="Proteomes" id="UP000593567">
    <property type="component" value="Unassembled WGS sequence"/>
</dbReference>
<evidence type="ECO:0000313" key="2">
    <source>
        <dbReference type="EMBL" id="KAF6035194.1"/>
    </source>
</evidence>
<feature type="compositionally biased region" description="Polar residues" evidence="1">
    <location>
        <begin position="75"/>
        <end position="85"/>
    </location>
</feature>
<feature type="compositionally biased region" description="Polar residues" evidence="1">
    <location>
        <begin position="58"/>
        <end position="68"/>
    </location>
</feature>